<dbReference type="RefSeq" id="WP_101074301.1">
    <property type="nucleotide sequence ID" value="NZ_PISP01000006.1"/>
</dbReference>
<evidence type="ECO:0000256" key="4">
    <source>
        <dbReference type="ARBA" id="ARBA00023136"/>
    </source>
</evidence>
<dbReference type="Pfam" id="PF01957">
    <property type="entry name" value="NfeD"/>
    <property type="match status" value="1"/>
</dbReference>
<evidence type="ECO:0000256" key="1">
    <source>
        <dbReference type="ARBA" id="ARBA00004141"/>
    </source>
</evidence>
<evidence type="ECO:0000256" key="5">
    <source>
        <dbReference type="SAM" id="Phobius"/>
    </source>
</evidence>
<feature type="domain" description="NfeD-like C-terminal" evidence="7">
    <location>
        <begin position="383"/>
        <end position="439"/>
    </location>
</feature>
<keyword evidence="3 5" id="KW-1133">Transmembrane helix</keyword>
<feature type="signal peptide" evidence="6">
    <location>
        <begin position="1"/>
        <end position="19"/>
    </location>
</feature>
<dbReference type="EMBL" id="PISP01000006">
    <property type="protein sequence ID" value="PKD42604.1"/>
    <property type="molecule type" value="Genomic_DNA"/>
</dbReference>
<keyword evidence="2 5" id="KW-0812">Transmembrane</keyword>
<dbReference type="SUPFAM" id="SSF141322">
    <property type="entry name" value="NfeD domain-like"/>
    <property type="match status" value="1"/>
</dbReference>
<evidence type="ECO:0000313" key="11">
    <source>
        <dbReference type="Proteomes" id="UP000233398"/>
    </source>
</evidence>
<sequence length="451" mass="47989">MNKHFLISALLFVVGTAFVLQDSETAVTDTTAISEQSTGSSSVSVINVTGTIGPTTTQYITRSLRKSREAEDELLIIQLDTPGGLLDSTQDIVQELLGSTHPVAVYVSPQGANAGSAGTFITLAAHIAAMAPATNIGAASPVSMGGGEMDTVAQRKIFNYSESYIESIAEQRGRNTDWAKSAVRDGASITANEALEINVIDYIAEDIDELLSTIDGLEVEGKILNTDGAEKNEIPQTLGEIFFSFLLRPEVMLILTLVAIYGIIGEVTNPGGIIPGVAGVIALILLLYGVAAMPINLAGFLLIGLAIILFVAEAFTPAFGLLITGGAVAFFLGAMMLFQDLPDEMQISMYWLIPATILTAAFFAWIVTYGVKSLFQPARSGLESTIGKTAEVTDPILPGQPGRVFFEGEYWNAESDHPLNEGDICEIVEYKGLRVTVKPLTQPQTKESSNG</sequence>
<feature type="transmembrane region" description="Helical" evidence="5">
    <location>
        <begin position="295"/>
        <end position="312"/>
    </location>
</feature>
<evidence type="ECO:0000256" key="6">
    <source>
        <dbReference type="SAM" id="SignalP"/>
    </source>
</evidence>
<dbReference type="Gene3D" id="2.40.50.140">
    <property type="entry name" value="Nucleic acid-binding proteins"/>
    <property type="match status" value="1"/>
</dbReference>
<dbReference type="Pfam" id="PF25145">
    <property type="entry name" value="NfeD1b_N"/>
    <property type="match status" value="1"/>
</dbReference>
<dbReference type="InterPro" id="IPR002810">
    <property type="entry name" value="NfeD-like_C"/>
</dbReference>
<organism evidence="10 11">
    <name type="scientific">Rhodohalobacter barkolensis</name>
    <dbReference type="NCBI Taxonomy" id="2053187"/>
    <lineage>
        <taxon>Bacteria</taxon>
        <taxon>Pseudomonadati</taxon>
        <taxon>Balneolota</taxon>
        <taxon>Balneolia</taxon>
        <taxon>Balneolales</taxon>
        <taxon>Balneolaceae</taxon>
        <taxon>Rhodohalobacter</taxon>
    </lineage>
</organism>
<name>A0A2N0VEH6_9BACT</name>
<reference evidence="10 11" key="1">
    <citation type="submission" date="2017-11" db="EMBL/GenBank/DDBJ databases">
        <title>Rhodohalobacter 15182 sp. nov., isolated from a salt lake.</title>
        <authorList>
            <person name="Han S."/>
        </authorList>
    </citation>
    <scope>NUCLEOTIDE SEQUENCE [LARGE SCALE GENOMIC DNA]</scope>
    <source>
        <strain evidence="10 11">15182</strain>
    </source>
</reference>
<keyword evidence="11" id="KW-1185">Reference proteome</keyword>
<dbReference type="Proteomes" id="UP000233398">
    <property type="component" value="Unassembled WGS sequence"/>
</dbReference>
<dbReference type="Gene3D" id="3.90.226.10">
    <property type="entry name" value="2-enoyl-CoA Hydratase, Chain A, domain 1"/>
    <property type="match status" value="1"/>
</dbReference>
<protein>
    <submittedName>
        <fullName evidence="10">Uncharacterized protein</fullName>
    </submittedName>
</protein>
<feature type="domain" description="NfeD integral membrane" evidence="8">
    <location>
        <begin position="251"/>
        <end position="368"/>
    </location>
</feature>
<feature type="transmembrane region" description="Helical" evidence="5">
    <location>
        <begin position="241"/>
        <end position="264"/>
    </location>
</feature>
<dbReference type="GO" id="GO:0016020">
    <property type="term" value="C:membrane"/>
    <property type="evidence" value="ECO:0007669"/>
    <property type="project" value="UniProtKB-SubCell"/>
</dbReference>
<dbReference type="PANTHER" id="PTHR33507:SF4">
    <property type="entry name" value="NODULATION COMPETITIVENESS PROTEIN NFED"/>
    <property type="match status" value="1"/>
</dbReference>
<dbReference type="CDD" id="cd07020">
    <property type="entry name" value="Clp_protease_NfeD_1"/>
    <property type="match status" value="1"/>
</dbReference>
<gene>
    <name evidence="10" type="ORF">CWD77_14430</name>
</gene>
<feature type="transmembrane region" description="Helical" evidence="5">
    <location>
        <begin position="271"/>
        <end position="289"/>
    </location>
</feature>
<evidence type="ECO:0000256" key="3">
    <source>
        <dbReference type="ARBA" id="ARBA00022989"/>
    </source>
</evidence>
<keyword evidence="6" id="KW-0732">Signal</keyword>
<feature type="transmembrane region" description="Helical" evidence="5">
    <location>
        <begin position="319"/>
        <end position="338"/>
    </location>
</feature>
<evidence type="ECO:0000259" key="8">
    <source>
        <dbReference type="Pfam" id="PF24961"/>
    </source>
</evidence>
<feature type="chain" id="PRO_5014845370" evidence="6">
    <location>
        <begin position="20"/>
        <end position="451"/>
    </location>
</feature>
<evidence type="ECO:0000313" key="10">
    <source>
        <dbReference type="EMBL" id="PKD42604.1"/>
    </source>
</evidence>
<proteinExistence type="predicted"/>
<feature type="domain" description="NfeD1b N-terminal" evidence="9">
    <location>
        <begin position="43"/>
        <end position="210"/>
    </location>
</feature>
<comment type="subcellular location">
    <subcellularLocation>
        <location evidence="1">Membrane</location>
        <topology evidence="1">Multi-pass membrane protein</topology>
    </subcellularLocation>
</comment>
<dbReference type="OrthoDB" id="9806253at2"/>
<feature type="transmembrane region" description="Helical" evidence="5">
    <location>
        <begin position="350"/>
        <end position="371"/>
    </location>
</feature>
<dbReference type="AlphaFoldDB" id="A0A2N0VEH6"/>
<evidence type="ECO:0000259" key="7">
    <source>
        <dbReference type="Pfam" id="PF01957"/>
    </source>
</evidence>
<dbReference type="InterPro" id="IPR056738">
    <property type="entry name" value="NfeD1b_N"/>
</dbReference>
<evidence type="ECO:0000259" key="9">
    <source>
        <dbReference type="Pfam" id="PF25145"/>
    </source>
</evidence>
<dbReference type="PANTHER" id="PTHR33507">
    <property type="entry name" value="INNER MEMBRANE PROTEIN YBBJ"/>
    <property type="match status" value="1"/>
</dbReference>
<keyword evidence="4 5" id="KW-0472">Membrane</keyword>
<dbReference type="InterPro" id="IPR052165">
    <property type="entry name" value="Membrane_assoc_protease"/>
</dbReference>
<dbReference type="InterPro" id="IPR056739">
    <property type="entry name" value="NfeD_membrane"/>
</dbReference>
<dbReference type="InterPro" id="IPR029045">
    <property type="entry name" value="ClpP/crotonase-like_dom_sf"/>
</dbReference>
<evidence type="ECO:0000256" key="2">
    <source>
        <dbReference type="ARBA" id="ARBA00022692"/>
    </source>
</evidence>
<dbReference type="InterPro" id="IPR012340">
    <property type="entry name" value="NA-bd_OB-fold"/>
</dbReference>
<accession>A0A2N0VEH6</accession>
<dbReference type="SUPFAM" id="SSF52096">
    <property type="entry name" value="ClpP/crotonase"/>
    <property type="match status" value="1"/>
</dbReference>
<comment type="caution">
    <text evidence="10">The sequence shown here is derived from an EMBL/GenBank/DDBJ whole genome shotgun (WGS) entry which is preliminary data.</text>
</comment>
<dbReference type="Pfam" id="PF24961">
    <property type="entry name" value="NfeD_membrane"/>
    <property type="match status" value="1"/>
</dbReference>